<feature type="domain" description="Alpha-D-phosphohexomutase alpha/beta/alpha" evidence="10">
    <location>
        <begin position="12"/>
        <end position="140"/>
    </location>
</feature>
<evidence type="ECO:0000256" key="9">
    <source>
        <dbReference type="ARBA" id="ARBA00023235"/>
    </source>
</evidence>
<feature type="domain" description="Alpha-D-phosphohexomutase alpha/beta/alpha" evidence="12">
    <location>
        <begin position="267"/>
        <end position="380"/>
    </location>
</feature>
<protein>
    <recommendedName>
        <fullName evidence="5">phosphomannomutase</fullName>
        <ecNumber evidence="5">5.4.2.8</ecNumber>
    </recommendedName>
</protein>
<dbReference type="Gene3D" id="3.30.310.50">
    <property type="entry name" value="Alpha-D-phosphohexomutase, C-terminal domain"/>
    <property type="match status" value="1"/>
</dbReference>
<dbReference type="InterPro" id="IPR016055">
    <property type="entry name" value="A-D-PHexomutase_a/b/a-I/II/III"/>
</dbReference>
<dbReference type="EC" id="5.4.2.8" evidence="5"/>
<keyword evidence="8" id="KW-0460">Magnesium</keyword>
<dbReference type="PANTHER" id="PTHR43771">
    <property type="entry name" value="PHOSPHOMANNOMUTASE"/>
    <property type="match status" value="1"/>
</dbReference>
<dbReference type="InterPro" id="IPR005845">
    <property type="entry name" value="A-D-PHexomutase_a/b/a-II"/>
</dbReference>
<keyword evidence="9" id="KW-0413">Isomerase</keyword>
<evidence type="ECO:0000256" key="3">
    <source>
        <dbReference type="ARBA" id="ARBA00004699"/>
    </source>
</evidence>
<evidence type="ECO:0000256" key="7">
    <source>
        <dbReference type="ARBA" id="ARBA00022723"/>
    </source>
</evidence>
<evidence type="ECO:0000259" key="11">
    <source>
        <dbReference type="Pfam" id="PF02879"/>
    </source>
</evidence>
<evidence type="ECO:0000256" key="8">
    <source>
        <dbReference type="ARBA" id="ARBA00022842"/>
    </source>
</evidence>
<dbReference type="InterPro" id="IPR005841">
    <property type="entry name" value="Alpha-D-phosphohexomutase_SF"/>
</dbReference>
<dbReference type="RefSeq" id="WP_325774296.1">
    <property type="nucleotide sequence ID" value="NZ_VTDN01000001.1"/>
</dbReference>
<comment type="catalytic activity">
    <reaction evidence="1">
        <text>alpha-D-mannose 1-phosphate = D-mannose 6-phosphate</text>
        <dbReference type="Rhea" id="RHEA:11140"/>
        <dbReference type="ChEBI" id="CHEBI:58409"/>
        <dbReference type="ChEBI" id="CHEBI:58735"/>
        <dbReference type="EC" id="5.4.2.8"/>
    </reaction>
</comment>
<accession>A0ABU6DRC9</accession>
<evidence type="ECO:0000259" key="10">
    <source>
        <dbReference type="Pfam" id="PF02878"/>
    </source>
</evidence>
<evidence type="ECO:0000256" key="1">
    <source>
        <dbReference type="ARBA" id="ARBA00000586"/>
    </source>
</evidence>
<reference evidence="13 14" key="1">
    <citation type="submission" date="2019-08" db="EMBL/GenBank/DDBJ databases">
        <title>Five species of Acinetobacter isolated from floral nectar and animal pollinators.</title>
        <authorList>
            <person name="Hendry T.A."/>
        </authorList>
    </citation>
    <scope>NUCLEOTIDE SEQUENCE [LARGE SCALE GENOMIC DNA]</scope>
    <source>
        <strain evidence="13 14">MD18.27</strain>
    </source>
</reference>
<keyword evidence="14" id="KW-1185">Reference proteome</keyword>
<comment type="cofactor">
    <cofactor evidence="2">
        <name>Mg(2+)</name>
        <dbReference type="ChEBI" id="CHEBI:18420"/>
    </cofactor>
</comment>
<dbReference type="Pfam" id="PF02880">
    <property type="entry name" value="PGM_PMM_III"/>
    <property type="match status" value="1"/>
</dbReference>
<comment type="pathway">
    <text evidence="3">Nucleotide-sugar biosynthesis; GDP-alpha-D-mannose biosynthesis; alpha-D-mannose 1-phosphate from D-fructose 6-phosphate: step 2/2.</text>
</comment>
<comment type="caution">
    <text evidence="13">The sequence shown here is derived from an EMBL/GenBank/DDBJ whole genome shotgun (WGS) entry which is preliminary data.</text>
</comment>
<evidence type="ECO:0000259" key="12">
    <source>
        <dbReference type="Pfam" id="PF02880"/>
    </source>
</evidence>
<comment type="similarity">
    <text evidence="4">Belongs to the phosphohexose mutase family.</text>
</comment>
<dbReference type="EMBL" id="VTDN01000001">
    <property type="protein sequence ID" value="MEB5475654.1"/>
    <property type="molecule type" value="Genomic_DNA"/>
</dbReference>
<keyword evidence="6" id="KW-0597">Phosphoprotein</keyword>
<dbReference type="Pfam" id="PF02879">
    <property type="entry name" value="PGM_PMM_II"/>
    <property type="match status" value="1"/>
</dbReference>
<evidence type="ECO:0000256" key="4">
    <source>
        <dbReference type="ARBA" id="ARBA00010231"/>
    </source>
</evidence>
<evidence type="ECO:0000313" key="13">
    <source>
        <dbReference type="EMBL" id="MEB5475654.1"/>
    </source>
</evidence>
<evidence type="ECO:0000256" key="2">
    <source>
        <dbReference type="ARBA" id="ARBA00001946"/>
    </source>
</evidence>
<dbReference type="InterPro" id="IPR005844">
    <property type="entry name" value="A-D-PHexomutase_a/b/a-I"/>
</dbReference>
<dbReference type="Gene3D" id="3.40.120.10">
    <property type="entry name" value="Alpha-D-Glucose-1,6-Bisphosphate, subunit A, domain 3"/>
    <property type="match status" value="3"/>
</dbReference>
<name>A0ABU6DRC9_9GAMM</name>
<evidence type="ECO:0000256" key="5">
    <source>
        <dbReference type="ARBA" id="ARBA00012730"/>
    </source>
</evidence>
<gene>
    <name evidence="13" type="ORF">I2F25_01055</name>
</gene>
<proteinExistence type="inferred from homology"/>
<evidence type="ECO:0000256" key="6">
    <source>
        <dbReference type="ARBA" id="ARBA00022553"/>
    </source>
</evidence>
<dbReference type="SUPFAM" id="SSF53738">
    <property type="entry name" value="Phosphoglucomutase, first 3 domains"/>
    <property type="match status" value="3"/>
</dbReference>
<dbReference type="Proteomes" id="UP001339883">
    <property type="component" value="Unassembled WGS sequence"/>
</dbReference>
<dbReference type="PANTHER" id="PTHR43771:SF2">
    <property type="entry name" value="PHOSPHOMANNOMUTASE_PHOSPHOGLUCOMUTASE"/>
    <property type="match status" value="1"/>
</dbReference>
<keyword evidence="7" id="KW-0479">Metal-binding</keyword>
<dbReference type="Pfam" id="PF02878">
    <property type="entry name" value="PGM_PMM_I"/>
    <property type="match status" value="1"/>
</dbReference>
<organism evidence="13 14">
    <name type="scientific">Acinetobacter pollinis</name>
    <dbReference type="NCBI Taxonomy" id="2605270"/>
    <lineage>
        <taxon>Bacteria</taxon>
        <taxon>Pseudomonadati</taxon>
        <taxon>Pseudomonadota</taxon>
        <taxon>Gammaproteobacteria</taxon>
        <taxon>Moraxellales</taxon>
        <taxon>Moraxellaceae</taxon>
        <taxon>Acinetobacter</taxon>
    </lineage>
</organism>
<sequence length="480" mass="54298">MTYLNPSQFPKHIFRAYDIRGNLSDLTQDVVIAIAYAFLDQLKKSKINKIVVGYDARLSSPVYAKIIEKIFKNHEIEVVALGCCSTPVMYFSAKKYAEGTGIMITASHNAKEDNGIKWLWCHEPPSPENIQHISQQAEAYLNQNVKFDIDLSNEPHCIYVHISKPYVDYLIKDTVLNQPLKIALDGLYGSAGKYAKYVLNELGCEVIDLRCDANGHFPEHAPDPSKEANLSLLKHAIRENEADLGIALDGDGDRLVLLDEHAQVISPDRLICLFAKICLETHPNHEIVFDVKCSNLVSTTVQQLEGIPVMLRTGSTFLRKYLMQSKHKAIFGGEYAGHYVFNDGRGLGYDDGIYAALRAIEYFTKTSCYTFSQLFLDYPERYFSEDTYIHTIHYKASEILHYFDQNIQDMPVKITRVDGVRVDFPYGSGILRASNTGEYLTVRFDAQSLDAFIQIRNQFAVILSEKYPEVADSITQIVLS</sequence>
<dbReference type="SUPFAM" id="SSF55957">
    <property type="entry name" value="Phosphoglucomutase, C-terminal domain"/>
    <property type="match status" value="1"/>
</dbReference>
<dbReference type="CDD" id="cd03089">
    <property type="entry name" value="PMM_PGM"/>
    <property type="match status" value="1"/>
</dbReference>
<feature type="domain" description="Alpha-D-phosphohexomutase alpha/beta/alpha" evidence="11">
    <location>
        <begin position="166"/>
        <end position="260"/>
    </location>
</feature>
<dbReference type="InterPro" id="IPR036900">
    <property type="entry name" value="A-D-PHexomutase_C_sf"/>
</dbReference>
<evidence type="ECO:0000313" key="14">
    <source>
        <dbReference type="Proteomes" id="UP001339883"/>
    </source>
</evidence>
<dbReference type="InterPro" id="IPR005846">
    <property type="entry name" value="A-D-PHexomutase_a/b/a-III"/>
</dbReference>
<dbReference type="PRINTS" id="PR00509">
    <property type="entry name" value="PGMPMM"/>
</dbReference>